<reference evidence="3" key="2">
    <citation type="submission" date="2025-08" db="UniProtKB">
        <authorList>
            <consortium name="Ensembl"/>
        </authorList>
    </citation>
    <scope>IDENTIFICATION</scope>
</reference>
<keyword evidence="2" id="KW-0732">Signal</keyword>
<dbReference type="Proteomes" id="UP000694542">
    <property type="component" value="Chromosome 22"/>
</dbReference>
<feature type="region of interest" description="Disordered" evidence="1">
    <location>
        <begin position="142"/>
        <end position="164"/>
    </location>
</feature>
<reference evidence="3" key="1">
    <citation type="submission" date="2018-10" db="EMBL/GenBank/DDBJ databases">
        <title>De novo assembly of a Great Dane genome.</title>
        <authorList>
            <person name="Kidd J.M."/>
            <person name="Pendleton A.L."/>
            <person name="Shen F."/>
            <person name="Emery S."/>
        </authorList>
    </citation>
    <scope>NUCLEOTIDE SEQUENCE [LARGE SCALE GENOMIC DNA]</scope>
    <source>
        <strain evidence="3">Great Dane</strain>
    </source>
</reference>
<feature type="chain" id="PRO_5034388042" evidence="2">
    <location>
        <begin position="25"/>
        <end position="429"/>
    </location>
</feature>
<evidence type="ECO:0000256" key="1">
    <source>
        <dbReference type="SAM" id="MobiDB-lite"/>
    </source>
</evidence>
<feature type="compositionally biased region" description="Low complexity" evidence="1">
    <location>
        <begin position="369"/>
        <end position="380"/>
    </location>
</feature>
<accession>A0A8C0RZU1</accession>
<evidence type="ECO:0000313" key="3">
    <source>
        <dbReference type="Ensembl" id="ENSCAFP00040011369.1"/>
    </source>
</evidence>
<organism evidence="3 4">
    <name type="scientific">Canis lupus familiaris</name>
    <name type="common">Dog</name>
    <name type="synonym">Canis familiaris</name>
    <dbReference type="NCBI Taxonomy" id="9615"/>
    <lineage>
        <taxon>Eukaryota</taxon>
        <taxon>Metazoa</taxon>
        <taxon>Chordata</taxon>
        <taxon>Craniata</taxon>
        <taxon>Vertebrata</taxon>
        <taxon>Euteleostomi</taxon>
        <taxon>Mammalia</taxon>
        <taxon>Eutheria</taxon>
        <taxon>Laurasiatheria</taxon>
        <taxon>Carnivora</taxon>
        <taxon>Caniformia</taxon>
        <taxon>Canidae</taxon>
        <taxon>Canis</taxon>
    </lineage>
</organism>
<protein>
    <submittedName>
        <fullName evidence="3">Uncharacterized protein</fullName>
    </submittedName>
</protein>
<sequence>SGNKRLTSVTGILAFLFSLFSVWGSAEPARSDCEGLCWNLAARRLGEQPHAGSYSAGQFSSSFGSFAQPCTQWLHKADYKLQRIPEGAKSDAGANEPREPLIPVTEWDKLGKAWTTQIQAHQAAESLPWEPGVIIRPIQRGPGTLGARRPPRSGVPACPRQWGPRGPGARGGQCACTHGVGEICAPTCPCHIGRDTGEKARRRPPSVQAARNVCPPSVQTALPCLCPGVAAGPEGPPAADTQLQGSLCALSLPVPFPIGSPGDRVRAGAAARGPVRVGQVMGPPLGRALDSAGRLCCECDSGAGGGRAGPLGENRGRPGGLGLEDRSGAAGGGGRGPQTRTNEAGEPASGEEAQGWSWHAGVLGGGGRPPARARCRAVSAGEPGAGVRAWGPDRGPPRALPLAARRTWLRPGVPAGRARAGRSRRRSFV</sequence>
<evidence type="ECO:0000313" key="4">
    <source>
        <dbReference type="Proteomes" id="UP000694542"/>
    </source>
</evidence>
<feature type="signal peptide" evidence="2">
    <location>
        <begin position="1"/>
        <end position="24"/>
    </location>
</feature>
<feature type="region of interest" description="Disordered" evidence="1">
    <location>
        <begin position="307"/>
        <end position="403"/>
    </location>
</feature>
<dbReference type="AlphaFoldDB" id="A0A8C0RZU1"/>
<proteinExistence type="predicted"/>
<evidence type="ECO:0000256" key="2">
    <source>
        <dbReference type="SAM" id="SignalP"/>
    </source>
</evidence>
<dbReference type="Ensembl" id="ENSCAFT00040013137.1">
    <property type="protein sequence ID" value="ENSCAFP00040011369.1"/>
    <property type="gene ID" value="ENSCAFG00040007091.1"/>
</dbReference>
<name>A0A8C0RZU1_CANLF</name>